<dbReference type="KEGG" id="syc:syc1598_c"/>
<comment type="cofactor">
    <cofactor evidence="1">
        <name>FAD</name>
        <dbReference type="ChEBI" id="CHEBI:57692"/>
    </cofactor>
</comment>
<comment type="similarity">
    <text evidence="2">Belongs to the NADH dehydrogenase family.</text>
</comment>
<accession>A0A0H3K6N6</accession>
<dbReference type="GO" id="GO:0003955">
    <property type="term" value="F:NAD(P)H dehydrogenase (quinone) activity"/>
    <property type="evidence" value="ECO:0007669"/>
    <property type="project" value="TreeGrafter"/>
</dbReference>
<evidence type="ECO:0000313" key="7">
    <source>
        <dbReference type="EMBL" id="BAD79788.1"/>
    </source>
</evidence>
<dbReference type="InterPro" id="IPR023753">
    <property type="entry name" value="FAD/NAD-binding_dom"/>
</dbReference>
<dbReference type="Gene3D" id="3.50.50.100">
    <property type="match status" value="1"/>
</dbReference>
<keyword evidence="3" id="KW-0285">Flavoprotein</keyword>
<dbReference type="InterPro" id="IPR036188">
    <property type="entry name" value="FAD/NAD-bd_sf"/>
</dbReference>
<organism evidence="7 8">
    <name type="scientific">Synechococcus sp. (strain ATCC 27144 / PCC 6301 / SAUG 1402/1)</name>
    <name type="common">Anacystis nidulans</name>
    <dbReference type="NCBI Taxonomy" id="269084"/>
    <lineage>
        <taxon>Bacteria</taxon>
        <taxon>Bacillati</taxon>
        <taxon>Cyanobacteriota</taxon>
        <taxon>Cyanophyceae</taxon>
        <taxon>Synechococcales</taxon>
        <taxon>Synechococcaceae</taxon>
        <taxon>Synechococcus</taxon>
    </lineage>
</organism>
<keyword evidence="5" id="KW-0560">Oxidoreductase</keyword>
<dbReference type="PRINTS" id="PR00411">
    <property type="entry name" value="PNDRDTASEI"/>
</dbReference>
<dbReference type="SUPFAM" id="SSF51905">
    <property type="entry name" value="FAD/NAD(P)-binding domain"/>
    <property type="match status" value="2"/>
</dbReference>
<sequence length="398" mass="43106">MVSANSAICILGGGFGGLYTALALAQQSWQGASRPPIHLIDRGDRFVFLPLLYELITGELQGWEVAPRYRDLLANTPVQFHRGVVSEVDLQQQLVVLESGQVFEFGQLVLALGGETPRDLAPGAETHALPFRSLDDAIALNTRLSELEHQPDRQIRIAIVGAGPSGVELACKLADRLGDRAWIRLIELGEDILRNSPEFNREAAERALQQRQILLDLKTGVAAVEADAIVLQRGEQTERLSNIDLVLWTVGNRVPAAVAALDLPKNARGQLQTALTLQISGHNNLFALGDLAELPLVDGKAIPATAQAAFQQANCLAANLIAQRREQPLSDFQYQALGEMLALGSGNATLTGLGLTLEGPLAAVARRLAYLYRMPTPTQQCRVGLNWLLQPLDSLLHS</sequence>
<evidence type="ECO:0000256" key="1">
    <source>
        <dbReference type="ARBA" id="ARBA00001974"/>
    </source>
</evidence>
<dbReference type="PANTHER" id="PTHR42913:SF4">
    <property type="entry name" value="ALTERNATIVE NAD(P)H-UBIQUINONE OXIDOREDUCTASE C1, CHLOROPLASTIC_MITOCHONDRIAL"/>
    <property type="match status" value="1"/>
</dbReference>
<name>A0A0H3K6N6_SYNP6</name>
<dbReference type="GeneID" id="72431398"/>
<evidence type="ECO:0000256" key="4">
    <source>
        <dbReference type="ARBA" id="ARBA00022827"/>
    </source>
</evidence>
<evidence type="ECO:0000313" key="8">
    <source>
        <dbReference type="Proteomes" id="UP000001175"/>
    </source>
</evidence>
<dbReference type="RefSeq" id="WP_011243908.1">
    <property type="nucleotide sequence ID" value="NC_006576.1"/>
</dbReference>
<dbReference type="eggNOG" id="COG1252">
    <property type="taxonomic scope" value="Bacteria"/>
</dbReference>
<dbReference type="AlphaFoldDB" id="A0A0H3K6N6"/>
<dbReference type="PRINTS" id="PR00368">
    <property type="entry name" value="FADPNR"/>
</dbReference>
<proteinExistence type="inferred from homology"/>
<reference evidence="7 8" key="1">
    <citation type="journal article" date="2007" name="Photosyn. Res.">
        <title>Complete nucleotide sequence of the freshwater unicellular cyanobacterium Synechococcus elongatus PCC 6301 chromosome: gene content and organization.</title>
        <authorList>
            <person name="Sugita C."/>
            <person name="Ogata K."/>
            <person name="Shikata M."/>
            <person name="Jikuya H."/>
            <person name="Takano J."/>
            <person name="Furumichi M."/>
            <person name="Kanehisa M."/>
            <person name="Omata T."/>
            <person name="Sugiura M."/>
            <person name="Sugita M."/>
        </authorList>
    </citation>
    <scope>NUCLEOTIDE SEQUENCE [LARGE SCALE GENOMIC DNA]</scope>
    <source>
        <strain evidence="8">ATCC 27144 / PCC 6301 / SAUG 1402/1</strain>
    </source>
</reference>
<evidence type="ECO:0000256" key="3">
    <source>
        <dbReference type="ARBA" id="ARBA00022630"/>
    </source>
</evidence>
<dbReference type="PANTHER" id="PTHR42913">
    <property type="entry name" value="APOPTOSIS-INDUCING FACTOR 1"/>
    <property type="match status" value="1"/>
</dbReference>
<dbReference type="InterPro" id="IPR051169">
    <property type="entry name" value="NADH-Q_oxidoreductase"/>
</dbReference>
<keyword evidence="4" id="KW-0274">FAD</keyword>
<dbReference type="Proteomes" id="UP000001175">
    <property type="component" value="Chromosome"/>
</dbReference>
<evidence type="ECO:0000259" key="6">
    <source>
        <dbReference type="Pfam" id="PF07992"/>
    </source>
</evidence>
<dbReference type="Pfam" id="PF07992">
    <property type="entry name" value="Pyr_redox_2"/>
    <property type="match status" value="1"/>
</dbReference>
<dbReference type="GO" id="GO:0019646">
    <property type="term" value="P:aerobic electron transport chain"/>
    <property type="evidence" value="ECO:0007669"/>
    <property type="project" value="TreeGrafter"/>
</dbReference>
<feature type="domain" description="FAD/NAD(P)-binding" evidence="6">
    <location>
        <begin position="8"/>
        <end position="313"/>
    </location>
</feature>
<evidence type="ECO:0000256" key="2">
    <source>
        <dbReference type="ARBA" id="ARBA00005272"/>
    </source>
</evidence>
<dbReference type="EMBL" id="AP008231">
    <property type="protein sequence ID" value="BAD79788.1"/>
    <property type="molecule type" value="Genomic_DNA"/>
</dbReference>
<protein>
    <submittedName>
        <fullName evidence="7">Type 2 NADH dehydrogenase</fullName>
    </submittedName>
</protein>
<evidence type="ECO:0000256" key="5">
    <source>
        <dbReference type="ARBA" id="ARBA00023002"/>
    </source>
</evidence>
<gene>
    <name evidence="7" type="primary">ndbB</name>
    <name evidence="7" type="ordered locus">syc1598_c</name>
</gene>